<evidence type="ECO:0000313" key="2">
    <source>
        <dbReference type="Proteomes" id="UP000186601"/>
    </source>
</evidence>
<protein>
    <submittedName>
        <fullName evidence="1">Uncharacterized protein</fullName>
    </submittedName>
</protein>
<reference evidence="1 2" key="1">
    <citation type="submission" date="2018-02" db="EMBL/GenBank/DDBJ databases">
        <title>Genome sequence of the basidiomycete white-rot fungus Phlebia centrifuga.</title>
        <authorList>
            <person name="Granchi Z."/>
            <person name="Peng M."/>
            <person name="de Vries R.P."/>
            <person name="Hilden K."/>
            <person name="Makela M.R."/>
            <person name="Grigoriev I."/>
            <person name="Riley R."/>
        </authorList>
    </citation>
    <scope>NUCLEOTIDE SEQUENCE [LARGE SCALE GENOMIC DNA]</scope>
    <source>
        <strain evidence="1 2">FBCC195</strain>
    </source>
</reference>
<dbReference type="InterPro" id="IPR010721">
    <property type="entry name" value="UstE-like"/>
</dbReference>
<dbReference type="AlphaFoldDB" id="A0A2R6NKM9"/>
<accession>A0A2R6NKM9</accession>
<dbReference type="GO" id="GO:0016020">
    <property type="term" value="C:membrane"/>
    <property type="evidence" value="ECO:0007669"/>
    <property type="project" value="TreeGrafter"/>
</dbReference>
<dbReference type="PANTHER" id="PTHR32251">
    <property type="entry name" value="3-OXO-5-ALPHA-STEROID 4-DEHYDROGENASE"/>
    <property type="match status" value="1"/>
</dbReference>
<gene>
    <name evidence="1" type="ORF">PHLCEN_2v11167</name>
</gene>
<keyword evidence="2" id="KW-1185">Reference proteome</keyword>
<dbReference type="PANTHER" id="PTHR32251:SF17">
    <property type="entry name" value="STEROID 5-ALPHA REDUCTASE C-TERMINAL DOMAIN-CONTAINING PROTEIN"/>
    <property type="match status" value="1"/>
</dbReference>
<sequence>MKSNTSQRNSPSTGWHKVRNTGISIAVGYQQTTKLNHSNLDSLGWDAGVYGTAARIVIIEVSNQDICQVNVIPVSAHPPLGVRDYLATALFAASWLFEIVADHQKTTWRRRKENKDHDEKFITGGLWSLSRHPKYVI</sequence>
<dbReference type="Pfam" id="PF06966">
    <property type="entry name" value="DUF1295"/>
    <property type="match status" value="1"/>
</dbReference>
<dbReference type="Gene3D" id="1.20.120.1630">
    <property type="match status" value="1"/>
</dbReference>
<dbReference type="OrthoDB" id="67965at2759"/>
<name>A0A2R6NKM9_9APHY</name>
<comment type="caution">
    <text evidence="1">The sequence shown here is derived from an EMBL/GenBank/DDBJ whole genome shotgun (WGS) entry which is preliminary data.</text>
</comment>
<dbReference type="Proteomes" id="UP000186601">
    <property type="component" value="Unassembled WGS sequence"/>
</dbReference>
<evidence type="ECO:0000313" key="1">
    <source>
        <dbReference type="EMBL" id="PSR72930.1"/>
    </source>
</evidence>
<proteinExistence type="predicted"/>
<dbReference type="EMBL" id="MLYV02001124">
    <property type="protein sequence ID" value="PSR72930.1"/>
    <property type="molecule type" value="Genomic_DNA"/>
</dbReference>
<organism evidence="1 2">
    <name type="scientific">Hermanssonia centrifuga</name>
    <dbReference type="NCBI Taxonomy" id="98765"/>
    <lineage>
        <taxon>Eukaryota</taxon>
        <taxon>Fungi</taxon>
        <taxon>Dikarya</taxon>
        <taxon>Basidiomycota</taxon>
        <taxon>Agaricomycotina</taxon>
        <taxon>Agaricomycetes</taxon>
        <taxon>Polyporales</taxon>
        <taxon>Meruliaceae</taxon>
        <taxon>Hermanssonia</taxon>
    </lineage>
</organism>